<dbReference type="EMBL" id="AOMB01000015">
    <property type="protein sequence ID" value="EMA39718.1"/>
    <property type="molecule type" value="Genomic_DNA"/>
</dbReference>
<protein>
    <recommendedName>
        <fullName evidence="2">DUF4396 domain-containing protein</fullName>
    </recommendedName>
</protein>
<feature type="transmembrane region" description="Helical" evidence="1">
    <location>
        <begin position="48"/>
        <end position="68"/>
    </location>
</feature>
<accession>M0M2U2</accession>
<evidence type="ECO:0000313" key="3">
    <source>
        <dbReference type="EMBL" id="EMA39718.1"/>
    </source>
</evidence>
<feature type="transmembrane region" description="Helical" evidence="1">
    <location>
        <begin position="88"/>
        <end position="110"/>
    </location>
</feature>
<comment type="caution">
    <text evidence="3">The sequence shown here is derived from an EMBL/GenBank/DDBJ whole genome shotgun (WGS) entry which is preliminary data.</text>
</comment>
<dbReference type="InterPro" id="IPR025509">
    <property type="entry name" value="DUF4396"/>
</dbReference>
<dbReference type="AlphaFoldDB" id="M0M2U2"/>
<gene>
    <name evidence="3" type="ORF">C447_05662</name>
</gene>
<keyword evidence="4" id="KW-1185">Reference proteome</keyword>
<sequence length="224" mass="23551">MTLETALTGFLTDPVVVAGWVVLVASSLVVLAWDLRTNNPETASMMKFAWGLSTLYSGPIALGAYWYAGRSQIAGDSIWRKGFRSVTHCYSGCGAGEAVGVVGMAGVLAVSSTALTAAVTFSLAYLFGFGLTIGPLLQEGVGLREALSDSFYSETASITVMEVAAIGTDIWIAGNAHIGDLLFWTGLAFSLSVGYFVAYPVNVYLVHRGVKGGMQNPTERGQTA</sequence>
<feature type="transmembrane region" description="Helical" evidence="1">
    <location>
        <begin position="117"/>
        <end position="137"/>
    </location>
</feature>
<dbReference type="RefSeq" id="WP_007691724.1">
    <property type="nucleotide sequence ID" value="NZ_AJRK01000405.1"/>
</dbReference>
<dbReference type="Pfam" id="PF14342">
    <property type="entry name" value="DUF4396"/>
    <property type="match status" value="1"/>
</dbReference>
<proteinExistence type="predicted"/>
<feature type="transmembrane region" description="Helical" evidence="1">
    <location>
        <begin position="181"/>
        <end position="205"/>
    </location>
</feature>
<evidence type="ECO:0000313" key="4">
    <source>
        <dbReference type="Proteomes" id="UP000011566"/>
    </source>
</evidence>
<dbReference type="Proteomes" id="UP000011566">
    <property type="component" value="Unassembled WGS sequence"/>
</dbReference>
<dbReference type="eggNOG" id="ENOG502N5NZ">
    <property type="taxonomic scope" value="Archaea"/>
</dbReference>
<feature type="domain" description="DUF4396" evidence="2">
    <location>
        <begin position="79"/>
        <end position="211"/>
    </location>
</feature>
<keyword evidence="1" id="KW-0472">Membrane</keyword>
<name>M0M2U2_9EURY</name>
<evidence type="ECO:0000259" key="2">
    <source>
        <dbReference type="Pfam" id="PF14342"/>
    </source>
</evidence>
<keyword evidence="1" id="KW-1133">Transmembrane helix</keyword>
<reference evidence="3 4" key="1">
    <citation type="journal article" date="2014" name="PLoS Genet.">
        <title>Phylogenetically driven sequencing of extremely halophilic archaea reveals strategies for static and dynamic osmo-response.</title>
        <authorList>
            <person name="Becker E.A."/>
            <person name="Seitzer P.M."/>
            <person name="Tritt A."/>
            <person name="Larsen D."/>
            <person name="Krusor M."/>
            <person name="Yao A.I."/>
            <person name="Wu D."/>
            <person name="Madern D."/>
            <person name="Eisen J.A."/>
            <person name="Darling A.E."/>
            <person name="Facciotti M.T."/>
        </authorList>
    </citation>
    <scope>NUCLEOTIDE SEQUENCE [LARGE SCALE GENOMIC DNA]</scope>
    <source>
        <strain evidence="3 4">100A6</strain>
    </source>
</reference>
<feature type="transmembrane region" description="Helical" evidence="1">
    <location>
        <begin position="15"/>
        <end position="36"/>
    </location>
</feature>
<dbReference type="OrthoDB" id="136927at2157"/>
<dbReference type="PATRIC" id="fig|1132509.6.peg.1300"/>
<keyword evidence="1" id="KW-0812">Transmembrane</keyword>
<evidence type="ECO:0000256" key="1">
    <source>
        <dbReference type="SAM" id="Phobius"/>
    </source>
</evidence>
<organism evidence="3 4">
    <name type="scientific">Halococcus hamelinensis 100A6</name>
    <dbReference type="NCBI Taxonomy" id="1132509"/>
    <lineage>
        <taxon>Archaea</taxon>
        <taxon>Methanobacteriati</taxon>
        <taxon>Methanobacteriota</taxon>
        <taxon>Stenosarchaea group</taxon>
        <taxon>Halobacteria</taxon>
        <taxon>Halobacteriales</taxon>
        <taxon>Halococcaceae</taxon>
        <taxon>Halococcus</taxon>
    </lineage>
</organism>